<evidence type="ECO:0000313" key="2">
    <source>
        <dbReference type="Proteomes" id="UP001500279"/>
    </source>
</evidence>
<keyword evidence="2" id="KW-1185">Reference proteome</keyword>
<name>A0ABN1KFP2_9BURK</name>
<organism evidence="1 2">
    <name type="scientific">Ideonella azotifigens</name>
    <dbReference type="NCBI Taxonomy" id="513160"/>
    <lineage>
        <taxon>Bacteria</taxon>
        <taxon>Pseudomonadati</taxon>
        <taxon>Pseudomonadota</taxon>
        <taxon>Betaproteobacteria</taxon>
        <taxon>Burkholderiales</taxon>
        <taxon>Sphaerotilaceae</taxon>
        <taxon>Ideonella</taxon>
    </lineage>
</organism>
<dbReference type="EMBL" id="BAAAEW010000042">
    <property type="protein sequence ID" value="GAA0765494.1"/>
    <property type="molecule type" value="Genomic_DNA"/>
</dbReference>
<gene>
    <name evidence="1" type="ORF">GCM10009107_52690</name>
</gene>
<proteinExistence type="predicted"/>
<accession>A0ABN1KFP2</accession>
<protein>
    <submittedName>
        <fullName evidence="1">Uncharacterized protein</fullName>
    </submittedName>
</protein>
<reference evidence="1 2" key="1">
    <citation type="journal article" date="2019" name="Int. J. Syst. Evol. Microbiol.">
        <title>The Global Catalogue of Microorganisms (GCM) 10K type strain sequencing project: providing services to taxonomists for standard genome sequencing and annotation.</title>
        <authorList>
            <consortium name="The Broad Institute Genomics Platform"/>
            <consortium name="The Broad Institute Genome Sequencing Center for Infectious Disease"/>
            <person name="Wu L."/>
            <person name="Ma J."/>
        </authorList>
    </citation>
    <scope>NUCLEOTIDE SEQUENCE [LARGE SCALE GENOMIC DNA]</scope>
    <source>
        <strain evidence="1 2">JCM 15503</strain>
    </source>
</reference>
<dbReference type="RefSeq" id="WP_141290642.1">
    <property type="nucleotide sequence ID" value="NZ_BAAAEW010000042.1"/>
</dbReference>
<comment type="caution">
    <text evidence="1">The sequence shown here is derived from an EMBL/GenBank/DDBJ whole genome shotgun (WGS) entry which is preliminary data.</text>
</comment>
<sequence length="435" mass="47298">MASAARRAQAEAVLAIELGPRARFFLHQPAPGSPMGLVLDLVERRLGAGSFDLYWLDLGSPELFSLPGLSPCPVVYSRRHLSLSACVRRVFSEPSLQQVADECAEQLALKLMAEFALRRGHVDFAVHAFLKSIVGKGIWLDDGDQTLVLEQERKGEAYMAVWFYGLLHELGHVEAARRQQSGQRLLFSDTRALGFIDVALAQAVHYPAGLKNEIRQLALAERGSSMVGLDQLQCEASADMFAAELLLAATQAVMQQDRGDSPDTGRYLQELVLLTQVVALMDRCRGTATVACHAGADLRTMASAQLLLPPVANAARAAMVASFLKLLLARWAWGDGFSEAQLATAGVLVDAAYAQFAPRVDRVEAGLSNAMRFALRLVPWPSLAEQLQALRSELAMPLCLDETQRFCDLADQLGAEGEPLAALRTMVANAARTHH</sequence>
<evidence type="ECO:0000313" key="1">
    <source>
        <dbReference type="EMBL" id="GAA0765494.1"/>
    </source>
</evidence>
<dbReference type="Proteomes" id="UP001500279">
    <property type="component" value="Unassembled WGS sequence"/>
</dbReference>